<evidence type="ECO:0000256" key="5">
    <source>
        <dbReference type="ARBA" id="ARBA00023136"/>
    </source>
</evidence>
<evidence type="ECO:0000256" key="7">
    <source>
        <dbReference type="SAM" id="Phobius"/>
    </source>
</evidence>
<dbReference type="InterPro" id="IPR007829">
    <property type="entry name" value="TM2"/>
</dbReference>
<keyword evidence="10" id="KW-1185">Reference proteome</keyword>
<protein>
    <submittedName>
        <fullName evidence="9">TM2 domain-containing membrane protein YozV</fullName>
    </submittedName>
</protein>
<evidence type="ECO:0000259" key="8">
    <source>
        <dbReference type="Pfam" id="PF05154"/>
    </source>
</evidence>
<dbReference type="PANTHER" id="PTHR21016">
    <property type="entry name" value="BETA-AMYLOID BINDING PROTEIN-RELATED"/>
    <property type="match status" value="1"/>
</dbReference>
<dbReference type="Proteomes" id="UP001183629">
    <property type="component" value="Unassembled WGS sequence"/>
</dbReference>
<evidence type="ECO:0000256" key="6">
    <source>
        <dbReference type="ARBA" id="ARBA00023180"/>
    </source>
</evidence>
<evidence type="ECO:0000256" key="1">
    <source>
        <dbReference type="ARBA" id="ARBA00004141"/>
    </source>
</evidence>
<keyword evidence="5 7" id="KW-0472">Membrane</keyword>
<dbReference type="EMBL" id="JAVDYC010000001">
    <property type="protein sequence ID" value="MDR7327142.1"/>
    <property type="molecule type" value="Genomic_DNA"/>
</dbReference>
<dbReference type="AlphaFoldDB" id="A0AAE3ZWF4"/>
<feature type="transmembrane region" description="Helical" evidence="7">
    <location>
        <begin position="27"/>
        <end position="44"/>
    </location>
</feature>
<evidence type="ECO:0000256" key="4">
    <source>
        <dbReference type="ARBA" id="ARBA00022989"/>
    </source>
</evidence>
<name>A0AAE3ZWF4_9ACTN</name>
<sequence>MKAGAGPALARPPAVPALHASVTAGRRSWIVTLLLCLLLGMFGAHRFYTGKIGTGVLMLLTLGGFGIWALLDLFLIALGWYADRDGAPLT</sequence>
<dbReference type="PANTHER" id="PTHR21016:SF7">
    <property type="entry name" value="TM2 DOMAIN-CONTAINING PROTEIN 3"/>
    <property type="match status" value="1"/>
</dbReference>
<dbReference type="Pfam" id="PF05154">
    <property type="entry name" value="TM2"/>
    <property type="match status" value="1"/>
</dbReference>
<accession>A0AAE3ZWF4</accession>
<feature type="domain" description="TM2" evidence="8">
    <location>
        <begin position="26"/>
        <end position="74"/>
    </location>
</feature>
<comment type="subcellular location">
    <subcellularLocation>
        <location evidence="1">Membrane</location>
        <topology evidence="1">Multi-pass membrane protein</topology>
    </subcellularLocation>
</comment>
<comment type="caution">
    <text evidence="9">The sequence shown here is derived from an EMBL/GenBank/DDBJ whole genome shotgun (WGS) entry which is preliminary data.</text>
</comment>
<keyword evidence="4 7" id="KW-1133">Transmembrane helix</keyword>
<feature type="transmembrane region" description="Helical" evidence="7">
    <location>
        <begin position="56"/>
        <end position="82"/>
    </location>
</feature>
<evidence type="ECO:0000256" key="2">
    <source>
        <dbReference type="ARBA" id="ARBA00022692"/>
    </source>
</evidence>
<gene>
    <name evidence="9" type="ORF">J2S44_007392</name>
</gene>
<organism evidence="9 10">
    <name type="scientific">Catenuloplanes niger</name>
    <dbReference type="NCBI Taxonomy" id="587534"/>
    <lineage>
        <taxon>Bacteria</taxon>
        <taxon>Bacillati</taxon>
        <taxon>Actinomycetota</taxon>
        <taxon>Actinomycetes</taxon>
        <taxon>Micromonosporales</taxon>
        <taxon>Micromonosporaceae</taxon>
        <taxon>Catenuloplanes</taxon>
    </lineage>
</organism>
<keyword evidence="6" id="KW-0325">Glycoprotein</keyword>
<evidence type="ECO:0000313" key="10">
    <source>
        <dbReference type="Proteomes" id="UP001183629"/>
    </source>
</evidence>
<keyword evidence="2 7" id="KW-0812">Transmembrane</keyword>
<proteinExistence type="predicted"/>
<dbReference type="GO" id="GO:0016020">
    <property type="term" value="C:membrane"/>
    <property type="evidence" value="ECO:0007669"/>
    <property type="project" value="UniProtKB-SubCell"/>
</dbReference>
<dbReference type="InterPro" id="IPR050932">
    <property type="entry name" value="TM2D1-3-like"/>
</dbReference>
<dbReference type="RefSeq" id="WP_310424085.1">
    <property type="nucleotide sequence ID" value="NZ_JAVDYC010000001.1"/>
</dbReference>
<evidence type="ECO:0000256" key="3">
    <source>
        <dbReference type="ARBA" id="ARBA00022729"/>
    </source>
</evidence>
<keyword evidence="3" id="KW-0732">Signal</keyword>
<evidence type="ECO:0000313" key="9">
    <source>
        <dbReference type="EMBL" id="MDR7327142.1"/>
    </source>
</evidence>
<reference evidence="9 10" key="1">
    <citation type="submission" date="2023-07" db="EMBL/GenBank/DDBJ databases">
        <title>Sequencing the genomes of 1000 actinobacteria strains.</title>
        <authorList>
            <person name="Klenk H.-P."/>
        </authorList>
    </citation>
    <scope>NUCLEOTIDE SEQUENCE [LARGE SCALE GENOMIC DNA]</scope>
    <source>
        <strain evidence="9 10">DSM 44711</strain>
    </source>
</reference>